<reference evidence="2" key="1">
    <citation type="submission" date="2022-03" db="EMBL/GenBank/DDBJ databases">
        <authorList>
            <person name="Lindestad O."/>
        </authorList>
    </citation>
    <scope>NUCLEOTIDE SEQUENCE</scope>
</reference>
<organism evidence="2 3">
    <name type="scientific">Pararge aegeria aegeria</name>
    <dbReference type="NCBI Taxonomy" id="348720"/>
    <lineage>
        <taxon>Eukaryota</taxon>
        <taxon>Metazoa</taxon>
        <taxon>Ecdysozoa</taxon>
        <taxon>Arthropoda</taxon>
        <taxon>Hexapoda</taxon>
        <taxon>Insecta</taxon>
        <taxon>Pterygota</taxon>
        <taxon>Neoptera</taxon>
        <taxon>Endopterygota</taxon>
        <taxon>Lepidoptera</taxon>
        <taxon>Glossata</taxon>
        <taxon>Ditrysia</taxon>
        <taxon>Papilionoidea</taxon>
        <taxon>Nymphalidae</taxon>
        <taxon>Satyrinae</taxon>
        <taxon>Satyrini</taxon>
        <taxon>Parargina</taxon>
        <taxon>Pararge</taxon>
    </lineage>
</organism>
<gene>
    <name evidence="2" type="primary">jg6939</name>
    <name evidence="2" type="ORF">PAEG_LOCUS20880</name>
</gene>
<accession>A0A8S4S4W0</accession>
<comment type="caution">
    <text evidence="2">The sequence shown here is derived from an EMBL/GenBank/DDBJ whole genome shotgun (WGS) entry which is preliminary data.</text>
</comment>
<evidence type="ECO:0000313" key="2">
    <source>
        <dbReference type="EMBL" id="CAH2244999.1"/>
    </source>
</evidence>
<evidence type="ECO:0000313" key="3">
    <source>
        <dbReference type="Proteomes" id="UP000838756"/>
    </source>
</evidence>
<protein>
    <submittedName>
        <fullName evidence="2">Jg6939 protein</fullName>
    </submittedName>
</protein>
<keyword evidence="3" id="KW-1185">Reference proteome</keyword>
<sequence length="79" mass="8495">MSREAEVAMSGAHSSEKGWTLRSQSAGMAAPQWRSVGRPQRGGQMTLSVSQVASALDPSGTKDLCHISVDMMTMIQTER</sequence>
<name>A0A8S4S4W0_9NEOP</name>
<feature type="region of interest" description="Disordered" evidence="1">
    <location>
        <begin position="1"/>
        <end position="42"/>
    </location>
</feature>
<dbReference type="AlphaFoldDB" id="A0A8S4S4W0"/>
<evidence type="ECO:0000256" key="1">
    <source>
        <dbReference type="SAM" id="MobiDB-lite"/>
    </source>
</evidence>
<proteinExistence type="predicted"/>
<dbReference type="EMBL" id="CAKXAJ010025884">
    <property type="protein sequence ID" value="CAH2244999.1"/>
    <property type="molecule type" value="Genomic_DNA"/>
</dbReference>
<dbReference type="Proteomes" id="UP000838756">
    <property type="component" value="Unassembled WGS sequence"/>
</dbReference>